<dbReference type="AlphaFoldDB" id="A0A3E2DE62"/>
<dbReference type="PANTHER" id="PTHR38463">
    <property type="entry name" value="STRESS RESPONSE PROTEIN YSNF"/>
    <property type="match status" value="1"/>
</dbReference>
<evidence type="ECO:0000313" key="5">
    <source>
        <dbReference type="Proteomes" id="UP000259211"/>
    </source>
</evidence>
<organism evidence="4 5">
    <name type="scientific">Cutibacterium avidum</name>
    <dbReference type="NCBI Taxonomy" id="33010"/>
    <lineage>
        <taxon>Bacteria</taxon>
        <taxon>Bacillati</taxon>
        <taxon>Actinomycetota</taxon>
        <taxon>Actinomycetes</taxon>
        <taxon>Propionibacteriales</taxon>
        <taxon>Propionibacteriaceae</taxon>
        <taxon>Cutibacterium</taxon>
    </lineage>
</organism>
<feature type="region of interest" description="Disordered" evidence="1">
    <location>
        <begin position="111"/>
        <end position="196"/>
    </location>
</feature>
<dbReference type="Gene3D" id="3.90.50.10">
    <property type="entry name" value="Photosynthetic Reaction Center, subunit H, domain 2"/>
    <property type="match status" value="1"/>
</dbReference>
<feature type="region of interest" description="Disordered" evidence="1">
    <location>
        <begin position="74"/>
        <end position="99"/>
    </location>
</feature>
<evidence type="ECO:0000259" key="2">
    <source>
        <dbReference type="Pfam" id="PF05239"/>
    </source>
</evidence>
<dbReference type="GO" id="GO:0019684">
    <property type="term" value="P:photosynthesis, light reaction"/>
    <property type="evidence" value="ECO:0007669"/>
    <property type="project" value="InterPro"/>
</dbReference>
<dbReference type="Pfam" id="PF05239">
    <property type="entry name" value="PRC"/>
    <property type="match status" value="1"/>
</dbReference>
<dbReference type="InterPro" id="IPR014747">
    <property type="entry name" value="Bac_photo_RC_H_C"/>
</dbReference>
<feature type="domain" description="DUF2382" evidence="3">
    <location>
        <begin position="191"/>
        <end position="298"/>
    </location>
</feature>
<dbReference type="GO" id="GO:0030077">
    <property type="term" value="C:plasma membrane light-harvesting complex"/>
    <property type="evidence" value="ECO:0007669"/>
    <property type="project" value="InterPro"/>
</dbReference>
<dbReference type="Proteomes" id="UP000259211">
    <property type="component" value="Unassembled WGS sequence"/>
</dbReference>
<name>A0A3E2DE62_9ACTN</name>
<evidence type="ECO:0000259" key="3">
    <source>
        <dbReference type="Pfam" id="PF09557"/>
    </source>
</evidence>
<dbReference type="InterPro" id="IPR011033">
    <property type="entry name" value="PRC_barrel-like_sf"/>
</dbReference>
<dbReference type="InterPro" id="IPR027275">
    <property type="entry name" value="PRC-brl_dom"/>
</dbReference>
<dbReference type="InterPro" id="IPR052967">
    <property type="entry name" value="Stress_Response_Assoc"/>
</dbReference>
<dbReference type="NCBIfam" id="TIGR02271">
    <property type="entry name" value="YsnF/AvaK domain"/>
    <property type="match status" value="1"/>
</dbReference>
<protein>
    <recommendedName>
        <fullName evidence="6">Photosystem reaction center subunit H</fullName>
    </recommendedName>
</protein>
<dbReference type="SUPFAM" id="SSF50346">
    <property type="entry name" value="PRC-barrel domain"/>
    <property type="match status" value="1"/>
</dbReference>
<feature type="compositionally biased region" description="Low complexity" evidence="1">
    <location>
        <begin position="170"/>
        <end position="179"/>
    </location>
</feature>
<reference evidence="4 5" key="1">
    <citation type="submission" date="2017-07" db="EMBL/GenBank/DDBJ databases">
        <authorList>
            <person name="Sun Z.S."/>
            <person name="Albrecht U."/>
            <person name="Echele G."/>
            <person name="Lee C.C."/>
        </authorList>
    </citation>
    <scope>NUCLEOTIDE SEQUENCE [LARGE SCALE GENOMIC DNA]</scope>
    <source>
        <strain evidence="4 5">P16-029</strain>
    </source>
</reference>
<dbReference type="PANTHER" id="PTHR38463:SF1">
    <property type="entry name" value="STRESS RESPONSE PROTEIN YSNF"/>
    <property type="match status" value="1"/>
</dbReference>
<proteinExistence type="predicted"/>
<gene>
    <name evidence="4" type="ORF">CHT91_08820</name>
</gene>
<dbReference type="RefSeq" id="WP_065673131.1">
    <property type="nucleotide sequence ID" value="NZ_AP024308.1"/>
</dbReference>
<feature type="compositionally biased region" description="Gly residues" evidence="1">
    <location>
        <begin position="124"/>
        <end position="137"/>
    </location>
</feature>
<dbReference type="InterPro" id="IPR019060">
    <property type="entry name" value="DUF2382"/>
</dbReference>
<evidence type="ECO:0000256" key="1">
    <source>
        <dbReference type="SAM" id="MobiDB-lite"/>
    </source>
</evidence>
<dbReference type="EMBL" id="NOWI01000007">
    <property type="protein sequence ID" value="RFT43675.1"/>
    <property type="molecule type" value="Genomic_DNA"/>
</dbReference>
<sequence length="307" mass="33121">MPTDKTPTNANIDALYDRTVVDQSGDKIGEIGQVYLDDASGQPAWVTVKTGLFGRNETFVPFKGLETSGDEIRAPYTKDKVKDAPNVDPDGHLSEDETDELYRYYSDAFASEKDTTKDANPGYAGNGVSGGAAGGVAGQKVVDKEGNPGVAGNGVSGDRIADAKTEKAADATPQTTADQKSPVAEDGSVVRHEERLNVGKERVETGRVRIRKHIVHDTETVEVPVEREEIHVERVPLDEKVAGDDVKLSEGAQDIVTHEERPTIDKETVAAEKIKIGKETTQDTQTVSGKVAKEQIDIDQAKQPKNK</sequence>
<feature type="domain" description="PRC-barrel" evidence="2">
    <location>
        <begin position="13"/>
        <end position="80"/>
    </location>
</feature>
<accession>A0A3E2DE62</accession>
<dbReference type="Pfam" id="PF09557">
    <property type="entry name" value="DUF2382"/>
    <property type="match status" value="1"/>
</dbReference>
<evidence type="ECO:0008006" key="6">
    <source>
        <dbReference type="Google" id="ProtNLM"/>
    </source>
</evidence>
<evidence type="ECO:0000313" key="4">
    <source>
        <dbReference type="EMBL" id="RFT43675.1"/>
    </source>
</evidence>
<comment type="caution">
    <text evidence="4">The sequence shown here is derived from an EMBL/GenBank/DDBJ whole genome shotgun (WGS) entry which is preliminary data.</text>
</comment>
<feature type="compositionally biased region" description="Basic and acidic residues" evidence="1">
    <location>
        <begin position="74"/>
        <end position="95"/>
    </location>
</feature>
<feature type="compositionally biased region" description="Basic and acidic residues" evidence="1">
    <location>
        <begin position="159"/>
        <end position="169"/>
    </location>
</feature>